<evidence type="ECO:0000256" key="2">
    <source>
        <dbReference type="ARBA" id="ARBA00022692"/>
    </source>
</evidence>
<dbReference type="SUPFAM" id="SSF48403">
    <property type="entry name" value="Ankyrin repeat"/>
    <property type="match status" value="2"/>
</dbReference>
<keyword evidence="2 9" id="KW-0812">Transmembrane</keyword>
<dbReference type="EMBL" id="CACSHJ010000095">
    <property type="protein sequence ID" value="CAA0395218.1"/>
    <property type="molecule type" value="Genomic_DNA"/>
</dbReference>
<dbReference type="InterPro" id="IPR026961">
    <property type="entry name" value="PGG_dom"/>
</dbReference>
<keyword evidence="4 9" id="KW-1133">Transmembrane helix</keyword>
<feature type="transmembrane region" description="Helical" evidence="9">
    <location>
        <begin position="600"/>
        <end position="620"/>
    </location>
</feature>
<feature type="transmembrane region" description="Helical" evidence="9">
    <location>
        <begin position="1173"/>
        <end position="1197"/>
    </location>
</feature>
<evidence type="ECO:0000256" key="8">
    <source>
        <dbReference type="SAM" id="MobiDB-lite"/>
    </source>
</evidence>
<feature type="transmembrane region" description="Helical" evidence="9">
    <location>
        <begin position="533"/>
        <end position="557"/>
    </location>
</feature>
<feature type="transmembrane region" description="Helical" evidence="9">
    <location>
        <begin position="1127"/>
        <end position="1153"/>
    </location>
</feature>
<keyword evidence="5 7" id="KW-0040">ANK repeat</keyword>
<evidence type="ECO:0000256" key="7">
    <source>
        <dbReference type="PROSITE-ProRule" id="PRU00023"/>
    </source>
</evidence>
<feature type="transmembrane region" description="Helical" evidence="9">
    <location>
        <begin position="1209"/>
        <end position="1235"/>
    </location>
</feature>
<dbReference type="SMART" id="SM00248">
    <property type="entry name" value="ANK"/>
    <property type="match status" value="18"/>
</dbReference>
<name>A0A5S9XT33_ARATH</name>
<feature type="region of interest" description="Disordered" evidence="8">
    <location>
        <begin position="1"/>
        <end position="53"/>
    </location>
</feature>
<accession>A0A5S9XT33</accession>
<dbReference type="Proteomes" id="UP000434276">
    <property type="component" value="Unassembled WGS sequence"/>
</dbReference>
<sequence length="1306" mass="143573">MDSSEAELDRIEAQRSTDASHDQQNRTYLPMNIHGSQDFSQSGGDGVTPLTGDTESVPEFLTNLRLSDLYAIRGEDVRMIPEVFSKISDGNKECLEKLRSRGISVARIKSNTGDSILHLAVTWGHLELVKEIVCECPRLLLEQNSSGQTPLHVAAHSGHTTIVEAFVALVTFSSARLCNEESERMNPYVLKDKDGNTALYYAIEGHYFEMAVCLVNANQDAPFLGNKYGVSSLFVAINTGDVSLVKAILKIIGNKDLKGKKSNLESKLQGQKSLAHVALVTQSIGVLDVILDEYPSLMDERDINGWTCLSLAAHIGYYEGVCNLLERSTKGVYVCDQDGSFPIHTAAEKGHENIVEEFIKRCPGSKHLLNKLGQNVLHIAAKNGKFWISNMLIINKDTEHLGVGQDVDGNTPLHLAVMNWHFKSITWLARSSKILKVRNKNGLRARDIAERERWTLALLLYAIHSRGFESVHSLTKPSVPLDPKNNRDYVNTLLLVAALVATMTFAAGFTIPGGFNSSAPHLGRATLATNPTLFIFLVLDILAMQSSVATIGILIWAQLGDPVLIRSSLHVALPLLLFALLCMPLAFLFGVVTAVGHVKWLVVIICIISVLFFSWAIFVLGPHVMLQRSYVSPKFAMDSSGADLDRIEAQRSMLVSHDQRKDFSHSGGVGTTSPTGDTEPVPKFRTNLKLSDLFALPGEDVEMTPEIFGGMSNGEKECLEKLRNDGTPMERVKSNTGDSILHIAAKWGHLELVKEIVFECPCLLFEQNSSRQTPLHVAAHGGHTKVVEALVASVTSASASLSTEESERRNPHVLKDEDGNTALYYAIERRYLEMATCLVNADKDAPFLGNNKGISSLYEAVDAGNKFEDLVKAILKTTDNVDPEVRKFNLDSKLQGNKHLAHVALKAKSIGVLDVILDEYPSLMDEQDEDGRTCLSYGASIGYYKGVCNILNRSTKGVYVCDQDGSFPIHSAAKNGHYDIIIEEFIKRCPASKYLLNRLGQNILHVAAKNEASLTAYMLMLDKDTKHLGVGQDVDGNTPLHLAVMNWDFYSITCLASRNCEILKLRNKSGLRARDIAESEVKPNYIFHERWTLALLLYAIHSSGFESVKSLTILSEPLLDPNNNRHYVNALLVVAALVATVTFAAGFTIPGGYISDANKPNLGRATLATNPTLFIFLLFDILAMQSSVATICTLIWAQLGDPALISKSLHVALPLLLFSLLCMPMAFLFGVITAIAHVKWLLVTISIISGGFFLCTIFILGPHVMLQRSYLPPSAGIYLRTFMLTIDISVFFVRLIKACFGCVACE</sequence>
<evidence type="ECO:0000256" key="9">
    <source>
        <dbReference type="SAM" id="Phobius"/>
    </source>
</evidence>
<feature type="repeat" description="ANK" evidence="7">
    <location>
        <begin position="408"/>
        <end position="440"/>
    </location>
</feature>
<feature type="transmembrane region" description="Helical" evidence="9">
    <location>
        <begin position="569"/>
        <end position="594"/>
    </location>
</feature>
<organism evidence="11 12">
    <name type="scientific">Arabidopsis thaliana</name>
    <name type="common">Mouse-ear cress</name>
    <dbReference type="NCBI Taxonomy" id="3702"/>
    <lineage>
        <taxon>Eukaryota</taxon>
        <taxon>Viridiplantae</taxon>
        <taxon>Streptophyta</taxon>
        <taxon>Embryophyta</taxon>
        <taxon>Tracheophyta</taxon>
        <taxon>Spermatophyta</taxon>
        <taxon>Magnoliopsida</taxon>
        <taxon>eudicotyledons</taxon>
        <taxon>Gunneridae</taxon>
        <taxon>Pentapetalae</taxon>
        <taxon>rosids</taxon>
        <taxon>malvids</taxon>
        <taxon>Brassicales</taxon>
        <taxon>Brassicaceae</taxon>
        <taxon>Camelineae</taxon>
        <taxon>Arabidopsis</taxon>
    </lineage>
</organism>
<dbReference type="ExpressionAtlas" id="A0A5S9XT33">
    <property type="expression patterns" value="baseline and differential"/>
</dbReference>
<keyword evidence="6 9" id="KW-0472">Membrane</keyword>
<feature type="transmembrane region" description="Helical" evidence="9">
    <location>
        <begin position="493"/>
        <end position="513"/>
    </location>
</feature>
<dbReference type="Pfam" id="PF13962">
    <property type="entry name" value="PGG"/>
    <property type="match status" value="2"/>
</dbReference>
<comment type="subcellular location">
    <subcellularLocation>
        <location evidence="1">Membrane</location>
        <topology evidence="1">Multi-pass membrane protein</topology>
    </subcellularLocation>
</comment>
<evidence type="ECO:0000256" key="5">
    <source>
        <dbReference type="ARBA" id="ARBA00023043"/>
    </source>
</evidence>
<feature type="repeat" description="ANK" evidence="7">
    <location>
        <begin position="770"/>
        <end position="791"/>
    </location>
</feature>
<evidence type="ECO:0000256" key="1">
    <source>
        <dbReference type="ARBA" id="ARBA00004141"/>
    </source>
</evidence>
<dbReference type="PANTHER" id="PTHR24186:SF46">
    <property type="entry name" value="PROTEIN ACCELERATED CELL DEATH 6-LIKE"/>
    <property type="match status" value="1"/>
</dbReference>
<feature type="repeat" description="ANK" evidence="7">
    <location>
        <begin position="146"/>
        <end position="167"/>
    </location>
</feature>
<feature type="domain" description="PGG" evidence="10">
    <location>
        <begin position="485"/>
        <end position="592"/>
    </location>
</feature>
<evidence type="ECO:0000313" key="12">
    <source>
        <dbReference type="Proteomes" id="UP000434276"/>
    </source>
</evidence>
<dbReference type="GO" id="GO:0016020">
    <property type="term" value="C:membrane"/>
    <property type="evidence" value="ECO:0007669"/>
    <property type="project" value="UniProtKB-SubCell"/>
</dbReference>
<keyword evidence="3" id="KW-0677">Repeat</keyword>
<dbReference type="InterPro" id="IPR002110">
    <property type="entry name" value="Ankyrin_rpt"/>
</dbReference>
<feature type="region of interest" description="Disordered" evidence="8">
    <location>
        <begin position="661"/>
        <end position="681"/>
    </location>
</feature>
<feature type="transmembrane region" description="Helical" evidence="9">
    <location>
        <begin position="1241"/>
        <end position="1265"/>
    </location>
</feature>
<dbReference type="PANTHER" id="PTHR24186">
    <property type="entry name" value="PROTEIN PHOSPHATASE 1 REGULATORY SUBUNIT"/>
    <property type="match status" value="1"/>
</dbReference>
<dbReference type="PROSITE" id="PS50297">
    <property type="entry name" value="ANK_REP_REGION"/>
    <property type="match status" value="2"/>
</dbReference>
<evidence type="ECO:0000313" key="11">
    <source>
        <dbReference type="EMBL" id="CAA0395218.1"/>
    </source>
</evidence>
<feature type="compositionally biased region" description="Basic and acidic residues" evidence="8">
    <location>
        <begin position="7"/>
        <end position="24"/>
    </location>
</feature>
<reference evidence="11 12" key="1">
    <citation type="submission" date="2019-12" db="EMBL/GenBank/DDBJ databases">
        <authorList>
            <person name="Jiao W.-B."/>
            <person name="Schneeberger K."/>
        </authorList>
    </citation>
    <scope>NUCLEOTIDE SEQUENCE [LARGE SCALE GENOMIC DNA]</scope>
    <source>
        <strain evidence="12">cv. C24</strain>
    </source>
</reference>
<feature type="transmembrane region" description="Helical" evidence="9">
    <location>
        <begin position="1277"/>
        <end position="1296"/>
    </location>
</feature>
<proteinExistence type="predicted"/>
<dbReference type="OrthoDB" id="598775at2759"/>
<gene>
    <name evidence="11" type="ORF">C24_LOCUS17967</name>
</gene>
<evidence type="ECO:0000256" key="6">
    <source>
        <dbReference type="ARBA" id="ARBA00023136"/>
    </source>
</evidence>
<evidence type="ECO:0000259" key="10">
    <source>
        <dbReference type="Pfam" id="PF13962"/>
    </source>
</evidence>
<evidence type="ECO:0000256" key="3">
    <source>
        <dbReference type="ARBA" id="ARBA00022737"/>
    </source>
</evidence>
<dbReference type="InterPro" id="IPR036770">
    <property type="entry name" value="Ankyrin_rpt-contain_sf"/>
</dbReference>
<feature type="domain" description="PGG" evidence="10">
    <location>
        <begin position="1125"/>
        <end position="1232"/>
    </location>
</feature>
<dbReference type="FunFam" id="1.25.40.20:FF:000515">
    <property type="entry name" value="Ankyrin repeat family protein"/>
    <property type="match status" value="2"/>
</dbReference>
<dbReference type="Gene3D" id="1.25.40.20">
    <property type="entry name" value="Ankyrin repeat-containing domain"/>
    <property type="match status" value="2"/>
</dbReference>
<dbReference type="PROSITE" id="PS50088">
    <property type="entry name" value="ANK_REPEAT"/>
    <property type="match status" value="3"/>
</dbReference>
<evidence type="ECO:0000256" key="4">
    <source>
        <dbReference type="ARBA" id="ARBA00022989"/>
    </source>
</evidence>
<protein>
    <recommendedName>
        <fullName evidence="10">PGG domain-containing protein</fullName>
    </recommendedName>
</protein>
<dbReference type="Pfam" id="PF12796">
    <property type="entry name" value="Ank_2"/>
    <property type="match status" value="4"/>
</dbReference>